<comment type="similarity">
    <text evidence="1">Belongs to the peptidase S28 family.</text>
</comment>
<dbReference type="Pfam" id="PF05577">
    <property type="entry name" value="Peptidase_S28"/>
    <property type="match status" value="1"/>
</dbReference>
<dbReference type="AlphaFoldDB" id="A0AAU9J1L0"/>
<dbReference type="EMBL" id="CAJZBQ010000021">
    <property type="protein sequence ID" value="CAG9319139.1"/>
    <property type="molecule type" value="Genomic_DNA"/>
</dbReference>
<accession>A0AAU9J1L0</accession>
<proteinExistence type="inferred from homology"/>
<dbReference type="Gene3D" id="3.40.50.1820">
    <property type="entry name" value="alpha/beta hydrolase"/>
    <property type="match status" value="1"/>
</dbReference>
<feature type="chain" id="PRO_5043392583" evidence="6">
    <location>
        <begin position="18"/>
        <end position="480"/>
    </location>
</feature>
<dbReference type="PANTHER" id="PTHR11010">
    <property type="entry name" value="PROTEASE S28 PRO-X CARBOXYPEPTIDASE-RELATED"/>
    <property type="match status" value="1"/>
</dbReference>
<dbReference type="InterPro" id="IPR008758">
    <property type="entry name" value="Peptidase_S28"/>
</dbReference>
<dbReference type="GO" id="GO:0006508">
    <property type="term" value="P:proteolysis"/>
    <property type="evidence" value="ECO:0007669"/>
    <property type="project" value="UniProtKB-KW"/>
</dbReference>
<dbReference type="PANTHER" id="PTHR11010:SF38">
    <property type="entry name" value="LYSOSOMAL PRO-X CARBOXYPEPTIDASE"/>
    <property type="match status" value="1"/>
</dbReference>
<dbReference type="GO" id="GO:0008239">
    <property type="term" value="F:dipeptidyl-peptidase activity"/>
    <property type="evidence" value="ECO:0007669"/>
    <property type="project" value="TreeGrafter"/>
</dbReference>
<feature type="signal peptide" evidence="6">
    <location>
        <begin position="1"/>
        <end position="17"/>
    </location>
</feature>
<sequence>MVLPLFLIAGLLLGVNSIRVGNAETFLLNPNYQVEYFTEPIDHMNRDSGFINIKALIMNGSPSGPVFVYTGGNHPIEYEFQGAGFITEYLQLELNATVIFIEHRYYGDSVPSEEDYQYLTTSQALYDFADILDQVVPSNTTAVIAFGSVYSGMLAAFMRIKYPHIIDGAIASSAPLLAQLDTQGTGFSRVVSYDYSMSNVNQLCHIWITDGFNILSNLISRPTLYTALEDTFHTCQSLNDMGDIVQLQDWLTSIIKSIALYNFPYVSNVYGPLPPWPVNVACQLLQKYNMAPVNQWSTLQGMYEVANLYLNYTGRATCFDIYNVFEEGQPWMYQQCTELMMPMGQYGPIKTASNPLGGNDMFPVRPWSTAQFIQMCQSVFGVTPKPSWISVNYGMSANVNETLQYASNIVFSYGQLDPFKYSCIQDEINPQTTVFYIRNATTAVDLRTPSPNDPQTLMYARNHEEILISQWIAAKASSTA</sequence>
<evidence type="ECO:0000256" key="2">
    <source>
        <dbReference type="ARBA" id="ARBA00022670"/>
    </source>
</evidence>
<keyword evidence="3 6" id="KW-0732">Signal</keyword>
<evidence type="ECO:0000313" key="7">
    <source>
        <dbReference type="EMBL" id="CAG9319139.1"/>
    </source>
</evidence>
<dbReference type="InterPro" id="IPR029058">
    <property type="entry name" value="AB_hydrolase_fold"/>
</dbReference>
<evidence type="ECO:0000256" key="1">
    <source>
        <dbReference type="ARBA" id="ARBA00011079"/>
    </source>
</evidence>
<keyword evidence="2" id="KW-0645">Protease</keyword>
<dbReference type="InterPro" id="IPR042269">
    <property type="entry name" value="Ser_carbopepase_S28_SKS"/>
</dbReference>
<dbReference type="GO" id="GO:0070008">
    <property type="term" value="F:serine-type exopeptidase activity"/>
    <property type="evidence" value="ECO:0007669"/>
    <property type="project" value="InterPro"/>
</dbReference>
<dbReference type="SUPFAM" id="SSF53474">
    <property type="entry name" value="alpha/beta-Hydrolases"/>
    <property type="match status" value="1"/>
</dbReference>
<evidence type="ECO:0000256" key="6">
    <source>
        <dbReference type="SAM" id="SignalP"/>
    </source>
</evidence>
<organism evidence="7 8">
    <name type="scientific">Blepharisma stoltei</name>
    <dbReference type="NCBI Taxonomy" id="1481888"/>
    <lineage>
        <taxon>Eukaryota</taxon>
        <taxon>Sar</taxon>
        <taxon>Alveolata</taxon>
        <taxon>Ciliophora</taxon>
        <taxon>Postciliodesmatophora</taxon>
        <taxon>Heterotrichea</taxon>
        <taxon>Heterotrichida</taxon>
        <taxon>Blepharismidae</taxon>
        <taxon>Blepharisma</taxon>
    </lineage>
</organism>
<evidence type="ECO:0000256" key="3">
    <source>
        <dbReference type="ARBA" id="ARBA00022729"/>
    </source>
</evidence>
<comment type="caution">
    <text evidence="7">The sequence shown here is derived from an EMBL/GenBank/DDBJ whole genome shotgun (WGS) entry which is preliminary data.</text>
</comment>
<name>A0AAU9J1L0_9CILI</name>
<dbReference type="Gene3D" id="1.20.120.980">
    <property type="entry name" value="Serine carboxypeptidase S28, SKS domain"/>
    <property type="match status" value="1"/>
</dbReference>
<keyword evidence="5" id="KW-0325">Glycoprotein</keyword>
<evidence type="ECO:0000313" key="8">
    <source>
        <dbReference type="Proteomes" id="UP001162131"/>
    </source>
</evidence>
<evidence type="ECO:0000256" key="5">
    <source>
        <dbReference type="ARBA" id="ARBA00023180"/>
    </source>
</evidence>
<protein>
    <submittedName>
        <fullName evidence="7">Uncharacterized protein</fullName>
    </submittedName>
</protein>
<keyword evidence="8" id="KW-1185">Reference proteome</keyword>
<evidence type="ECO:0000256" key="4">
    <source>
        <dbReference type="ARBA" id="ARBA00022801"/>
    </source>
</evidence>
<dbReference type="Proteomes" id="UP001162131">
    <property type="component" value="Unassembled WGS sequence"/>
</dbReference>
<reference evidence="7" key="1">
    <citation type="submission" date="2021-09" db="EMBL/GenBank/DDBJ databases">
        <authorList>
            <consortium name="AG Swart"/>
            <person name="Singh M."/>
            <person name="Singh A."/>
            <person name="Seah K."/>
            <person name="Emmerich C."/>
        </authorList>
    </citation>
    <scope>NUCLEOTIDE SEQUENCE</scope>
    <source>
        <strain evidence="7">ATCC30299</strain>
    </source>
</reference>
<gene>
    <name evidence="7" type="ORF">BSTOLATCC_MIC22484</name>
</gene>
<keyword evidence="4" id="KW-0378">Hydrolase</keyword>